<reference evidence="9" key="2">
    <citation type="submission" date="2021-04" db="EMBL/GenBank/DDBJ databases">
        <authorList>
            <person name="Gilroy R."/>
        </authorList>
    </citation>
    <scope>NUCLEOTIDE SEQUENCE</scope>
    <source>
        <strain evidence="9">CHK191-13928</strain>
    </source>
</reference>
<dbReference type="GO" id="GO:0016787">
    <property type="term" value="F:hydrolase activity"/>
    <property type="evidence" value="ECO:0007669"/>
    <property type="project" value="UniProtKB-KW"/>
</dbReference>
<feature type="transmembrane region" description="Helical" evidence="7">
    <location>
        <begin position="109"/>
        <end position="135"/>
    </location>
</feature>
<dbReference type="InterPro" id="IPR000326">
    <property type="entry name" value="PAP2/HPO"/>
</dbReference>
<evidence type="ECO:0000256" key="2">
    <source>
        <dbReference type="ARBA" id="ARBA00022475"/>
    </source>
</evidence>
<dbReference type="EMBL" id="DXEM01000001">
    <property type="protein sequence ID" value="HIX66566.1"/>
    <property type="molecule type" value="Genomic_DNA"/>
</dbReference>
<feature type="domain" description="Phosphatidic acid phosphatase type 2/haloperoxidase" evidence="8">
    <location>
        <begin position="58"/>
        <end position="166"/>
    </location>
</feature>
<evidence type="ECO:0000256" key="6">
    <source>
        <dbReference type="ARBA" id="ARBA00023136"/>
    </source>
</evidence>
<sequence length="170" mass="18781">MNAVIRFDIRTSMRFQKRKNPIFDKILLGITKSANGGMIWILTGLLLIAIPAYRSSGIFFFQVLASTAVVNNVILKSAFMRKRPCDLFQKIPVLIKRPHGSSFPSGHTAVSFGCACALCAICLPVGIFALCLAAIIGFTRIYFFVHFFTDVMFGILSGMTTAMICILLLF</sequence>
<name>A0A9D2B850_9FIRM</name>
<feature type="transmembrane region" description="Helical" evidence="7">
    <location>
        <begin position="141"/>
        <end position="169"/>
    </location>
</feature>
<comment type="caution">
    <text evidence="9">The sequence shown here is derived from an EMBL/GenBank/DDBJ whole genome shotgun (WGS) entry which is preliminary data.</text>
</comment>
<comment type="subcellular location">
    <subcellularLocation>
        <location evidence="1">Cell membrane</location>
        <topology evidence="1">Multi-pass membrane protein</topology>
    </subcellularLocation>
</comment>
<dbReference type="SMART" id="SM00014">
    <property type="entry name" value="acidPPc"/>
    <property type="match status" value="1"/>
</dbReference>
<evidence type="ECO:0000313" key="10">
    <source>
        <dbReference type="Proteomes" id="UP000886721"/>
    </source>
</evidence>
<evidence type="ECO:0000256" key="5">
    <source>
        <dbReference type="ARBA" id="ARBA00022989"/>
    </source>
</evidence>
<keyword evidence="5 7" id="KW-1133">Transmembrane helix</keyword>
<keyword evidence="4" id="KW-0378">Hydrolase</keyword>
<dbReference type="PANTHER" id="PTHR14969">
    <property type="entry name" value="SPHINGOSINE-1-PHOSPHATE PHOSPHOHYDROLASE"/>
    <property type="match status" value="1"/>
</dbReference>
<organism evidence="9 10">
    <name type="scientific">Candidatus Anaerostipes excrementavium</name>
    <dbReference type="NCBI Taxonomy" id="2838463"/>
    <lineage>
        <taxon>Bacteria</taxon>
        <taxon>Bacillati</taxon>
        <taxon>Bacillota</taxon>
        <taxon>Clostridia</taxon>
        <taxon>Lachnospirales</taxon>
        <taxon>Lachnospiraceae</taxon>
        <taxon>Anaerostipes</taxon>
    </lineage>
</organism>
<dbReference type="InterPro" id="IPR036938">
    <property type="entry name" value="PAP2/HPO_sf"/>
</dbReference>
<feature type="transmembrane region" description="Helical" evidence="7">
    <location>
        <begin position="26"/>
        <end position="50"/>
    </location>
</feature>
<evidence type="ECO:0000256" key="7">
    <source>
        <dbReference type="SAM" id="Phobius"/>
    </source>
</evidence>
<evidence type="ECO:0000256" key="1">
    <source>
        <dbReference type="ARBA" id="ARBA00004651"/>
    </source>
</evidence>
<dbReference type="SUPFAM" id="SSF48317">
    <property type="entry name" value="Acid phosphatase/Vanadium-dependent haloperoxidase"/>
    <property type="match status" value="1"/>
</dbReference>
<dbReference type="GO" id="GO:0005886">
    <property type="term" value="C:plasma membrane"/>
    <property type="evidence" value="ECO:0007669"/>
    <property type="project" value="UniProtKB-SubCell"/>
</dbReference>
<evidence type="ECO:0000256" key="4">
    <source>
        <dbReference type="ARBA" id="ARBA00022801"/>
    </source>
</evidence>
<keyword evidence="2" id="KW-1003">Cell membrane</keyword>
<accession>A0A9D2B850</accession>
<reference evidence="9" key="1">
    <citation type="journal article" date="2021" name="PeerJ">
        <title>Extensive microbial diversity within the chicken gut microbiome revealed by metagenomics and culture.</title>
        <authorList>
            <person name="Gilroy R."/>
            <person name="Ravi A."/>
            <person name="Getino M."/>
            <person name="Pursley I."/>
            <person name="Horton D.L."/>
            <person name="Alikhan N.F."/>
            <person name="Baker D."/>
            <person name="Gharbi K."/>
            <person name="Hall N."/>
            <person name="Watson M."/>
            <person name="Adriaenssens E.M."/>
            <person name="Foster-Nyarko E."/>
            <person name="Jarju S."/>
            <person name="Secka A."/>
            <person name="Antonio M."/>
            <person name="Oren A."/>
            <person name="Chaudhuri R.R."/>
            <person name="La Ragione R."/>
            <person name="Hildebrand F."/>
            <person name="Pallen M.J."/>
        </authorList>
    </citation>
    <scope>NUCLEOTIDE SEQUENCE</scope>
    <source>
        <strain evidence="9">CHK191-13928</strain>
    </source>
</reference>
<keyword evidence="6 7" id="KW-0472">Membrane</keyword>
<dbReference type="AlphaFoldDB" id="A0A9D2B850"/>
<proteinExistence type="predicted"/>
<dbReference type="Gene3D" id="1.20.144.10">
    <property type="entry name" value="Phosphatidic acid phosphatase type 2/haloperoxidase"/>
    <property type="match status" value="1"/>
</dbReference>
<evidence type="ECO:0000259" key="8">
    <source>
        <dbReference type="SMART" id="SM00014"/>
    </source>
</evidence>
<dbReference type="PANTHER" id="PTHR14969:SF62">
    <property type="entry name" value="DECAPRENYLPHOSPHORYL-5-PHOSPHORIBOSE PHOSPHATASE RV3807C-RELATED"/>
    <property type="match status" value="1"/>
</dbReference>
<dbReference type="Pfam" id="PF01569">
    <property type="entry name" value="PAP2"/>
    <property type="match status" value="1"/>
</dbReference>
<protein>
    <submittedName>
        <fullName evidence="9">Phosphatase PAP2 family protein</fullName>
    </submittedName>
</protein>
<dbReference type="Proteomes" id="UP000886721">
    <property type="component" value="Unassembled WGS sequence"/>
</dbReference>
<gene>
    <name evidence="9" type="ORF">H9735_00395</name>
</gene>
<evidence type="ECO:0000313" key="9">
    <source>
        <dbReference type="EMBL" id="HIX66566.1"/>
    </source>
</evidence>
<feature type="transmembrane region" description="Helical" evidence="7">
    <location>
        <begin position="56"/>
        <end position="75"/>
    </location>
</feature>
<evidence type="ECO:0000256" key="3">
    <source>
        <dbReference type="ARBA" id="ARBA00022692"/>
    </source>
</evidence>
<keyword evidence="3 7" id="KW-0812">Transmembrane</keyword>